<gene>
    <name evidence="2" type="ORF">X777_16754</name>
</gene>
<dbReference type="PANTHER" id="PTHR45913">
    <property type="entry name" value="EPM2A-INTERACTING PROTEIN 1"/>
    <property type="match status" value="1"/>
</dbReference>
<dbReference type="Pfam" id="PF05699">
    <property type="entry name" value="Dimer_Tnp_hAT"/>
    <property type="match status" value="1"/>
</dbReference>
<dbReference type="InterPro" id="IPR008906">
    <property type="entry name" value="HATC_C_dom"/>
</dbReference>
<evidence type="ECO:0000259" key="1">
    <source>
        <dbReference type="Pfam" id="PF05699"/>
    </source>
</evidence>
<evidence type="ECO:0000313" key="2">
    <source>
        <dbReference type="EMBL" id="EZA59651.1"/>
    </source>
</evidence>
<organism evidence="2 3">
    <name type="scientific">Ooceraea biroi</name>
    <name type="common">Clonal raider ant</name>
    <name type="synonym">Cerapachys biroi</name>
    <dbReference type="NCBI Taxonomy" id="2015173"/>
    <lineage>
        <taxon>Eukaryota</taxon>
        <taxon>Metazoa</taxon>
        <taxon>Ecdysozoa</taxon>
        <taxon>Arthropoda</taxon>
        <taxon>Hexapoda</taxon>
        <taxon>Insecta</taxon>
        <taxon>Pterygota</taxon>
        <taxon>Neoptera</taxon>
        <taxon>Endopterygota</taxon>
        <taxon>Hymenoptera</taxon>
        <taxon>Apocrita</taxon>
        <taxon>Aculeata</taxon>
        <taxon>Formicoidea</taxon>
        <taxon>Formicidae</taxon>
        <taxon>Dorylinae</taxon>
        <taxon>Ooceraea</taxon>
    </lineage>
</organism>
<accession>A0A026WVH5</accession>
<feature type="domain" description="HAT C-terminal dimerisation" evidence="1">
    <location>
        <begin position="427"/>
        <end position="482"/>
    </location>
</feature>
<evidence type="ECO:0000313" key="3">
    <source>
        <dbReference type="Proteomes" id="UP000053097"/>
    </source>
</evidence>
<dbReference type="AlphaFoldDB" id="A0A026WVH5"/>
<dbReference type="GO" id="GO:0046983">
    <property type="term" value="F:protein dimerization activity"/>
    <property type="evidence" value="ECO:0007669"/>
    <property type="project" value="InterPro"/>
</dbReference>
<reference evidence="2 3" key="1">
    <citation type="journal article" date="2014" name="Curr. Biol.">
        <title>The genome of the clonal raider ant Cerapachys biroi.</title>
        <authorList>
            <person name="Oxley P.R."/>
            <person name="Ji L."/>
            <person name="Fetter-Pruneda I."/>
            <person name="McKenzie S.K."/>
            <person name="Li C."/>
            <person name="Hu H."/>
            <person name="Zhang G."/>
            <person name="Kronauer D.J."/>
        </authorList>
    </citation>
    <scope>NUCLEOTIDE SEQUENCE [LARGE SCALE GENOMIC DNA]</scope>
</reference>
<proteinExistence type="predicted"/>
<dbReference type="PANTHER" id="PTHR45913:SF20">
    <property type="entry name" value="GENERAL TRANSCRIPTION FACTOR II-I REPEAT DOMAIN-CONTAINING PROTEIN 2"/>
    <property type="match status" value="1"/>
</dbReference>
<dbReference type="EMBL" id="KK107101">
    <property type="protein sequence ID" value="EZA59651.1"/>
    <property type="molecule type" value="Genomic_DNA"/>
</dbReference>
<protein>
    <submittedName>
        <fullName evidence="2">General transcription factor II-I repeat domain-containing protein 2B</fullName>
    </submittedName>
</protein>
<sequence length="505" mass="57822">LRCTLSLFVRGEIQSLAVLVRSEIQSATFHCAMVALHFLQLTLHGFAVNSSTRAIKDEPGVAVKVPPKREPDVELVVPLIPKREKKNVIRSSVKRKRANDSCKRQGVKKRCGLNWVRSPVHDTTTGLEIFLAVEESLTKFGVDFSKCSSIATDGARAMIGSNIEFAGQIKQRNLNIPIIHCIIHQEVLSGKVIKLSTAMETVTKIINAVKGGHKFLTHRKFQLFLQENNAVYTDIPLYCPVRRFSAAKCLEIFFAIRNEILLFLKEMKNPKFQEYISLLEDVAFLSELAFITDMTNKLRLLNLKLQRPDQNILQLVSHINSFRRKLQLLKFHLNNDNFHFFPSCQILLTEYGSNCNFKEYIHFVDSLIDEFDTRFACFKALKTEFILFENPLTAAIEEQCLELQDESCDLQNDISLQTVKETGVDFYKKLKKSSYPKLRDFGLRIYSMFGSTYLCETSFSKMKLIKNEKRSSLNNNSLPRLMRIATSNLKIDIPSLAIKRSRMSD</sequence>
<keyword evidence="3" id="KW-1185">Reference proteome</keyword>
<dbReference type="InterPro" id="IPR012337">
    <property type="entry name" value="RNaseH-like_sf"/>
</dbReference>
<name>A0A026WVH5_OOCBI</name>
<dbReference type="OrthoDB" id="7701213at2759"/>
<feature type="non-terminal residue" evidence="2">
    <location>
        <position position="1"/>
    </location>
</feature>
<dbReference type="SUPFAM" id="SSF53098">
    <property type="entry name" value="Ribonuclease H-like"/>
    <property type="match status" value="1"/>
</dbReference>
<dbReference type="Proteomes" id="UP000053097">
    <property type="component" value="Unassembled WGS sequence"/>
</dbReference>